<keyword evidence="3" id="KW-1185">Reference proteome</keyword>
<dbReference type="Gene3D" id="2.60.120.10">
    <property type="entry name" value="Jelly Rolls"/>
    <property type="match status" value="1"/>
</dbReference>
<evidence type="ECO:0000259" key="1">
    <source>
        <dbReference type="Pfam" id="PF05899"/>
    </source>
</evidence>
<dbReference type="OrthoDB" id="9799053at2"/>
<comment type="caution">
    <text evidence="2">The sequence shown here is derived from an EMBL/GenBank/DDBJ whole genome shotgun (WGS) entry which is preliminary data.</text>
</comment>
<gene>
    <name evidence="2" type="ORF">ELQ94_02545</name>
</gene>
<proteinExistence type="predicted"/>
<accession>A0A3S0VIM8</accession>
<dbReference type="PANTHER" id="PTHR40943:SF1">
    <property type="entry name" value="CYTOPLASMIC PROTEIN"/>
    <property type="match status" value="1"/>
</dbReference>
<dbReference type="PANTHER" id="PTHR40943">
    <property type="entry name" value="CYTOPLASMIC PROTEIN-RELATED"/>
    <property type="match status" value="1"/>
</dbReference>
<dbReference type="AlphaFoldDB" id="A0A3S0VIM8"/>
<dbReference type="Pfam" id="PF05899">
    <property type="entry name" value="Cupin_3"/>
    <property type="match status" value="1"/>
</dbReference>
<evidence type="ECO:0000313" key="2">
    <source>
        <dbReference type="EMBL" id="RUR03441.1"/>
    </source>
</evidence>
<dbReference type="InterPro" id="IPR011051">
    <property type="entry name" value="RmlC_Cupin_sf"/>
</dbReference>
<feature type="domain" description="(S)-ureidoglycine aminohydrolase cupin" evidence="1">
    <location>
        <begin position="44"/>
        <end position="112"/>
    </location>
</feature>
<evidence type="ECO:0000313" key="3">
    <source>
        <dbReference type="Proteomes" id="UP000274909"/>
    </source>
</evidence>
<dbReference type="Proteomes" id="UP000274909">
    <property type="component" value="Unassembled WGS sequence"/>
</dbReference>
<dbReference type="RefSeq" id="WP_127046831.1">
    <property type="nucleotide sequence ID" value="NZ_RZGZ01000001.1"/>
</dbReference>
<protein>
    <submittedName>
        <fullName evidence="2">DUF861 domain-containing protein</fullName>
    </submittedName>
</protein>
<name>A0A3S0VIM8_9MICO</name>
<dbReference type="EMBL" id="RZGZ01000001">
    <property type="protein sequence ID" value="RUR03441.1"/>
    <property type="molecule type" value="Genomic_DNA"/>
</dbReference>
<organism evidence="2 3">
    <name type="scientific">Labedella endophytica</name>
    <dbReference type="NCBI Taxonomy" id="1523160"/>
    <lineage>
        <taxon>Bacteria</taxon>
        <taxon>Bacillati</taxon>
        <taxon>Actinomycetota</taxon>
        <taxon>Actinomycetes</taxon>
        <taxon>Micrococcales</taxon>
        <taxon>Microbacteriaceae</taxon>
        <taxon>Labedella</taxon>
    </lineage>
</organism>
<dbReference type="InterPro" id="IPR008579">
    <property type="entry name" value="UGlyAH_Cupin_dom"/>
</dbReference>
<sequence length="115" mass="12379">MPELVPAPDSVLHLPAVDLHPMDAGEGAPLTRWTELGPLFGEAAQSFGVWEMEPGVALDTEVDEVFVVISGACTIEFLDSGEEIDVSAGDLVRLAEGSRTRWTVTTTLRKLYLAP</sequence>
<dbReference type="SUPFAM" id="SSF51182">
    <property type="entry name" value="RmlC-like cupins"/>
    <property type="match status" value="1"/>
</dbReference>
<dbReference type="InterPro" id="IPR014710">
    <property type="entry name" value="RmlC-like_jellyroll"/>
</dbReference>
<reference evidence="2 3" key="1">
    <citation type="submission" date="2018-12" db="EMBL/GenBank/DDBJ databases">
        <authorList>
            <person name="Li F."/>
        </authorList>
    </citation>
    <scope>NUCLEOTIDE SEQUENCE [LARGE SCALE GENOMIC DNA]</scope>
    <source>
        <strain evidence="2 3">EGI 6500705</strain>
    </source>
</reference>